<dbReference type="OrthoDB" id="9800955at2"/>
<dbReference type="Pfam" id="PF00150">
    <property type="entry name" value="Cellulase"/>
    <property type="match status" value="1"/>
</dbReference>
<evidence type="ECO:0000256" key="1">
    <source>
        <dbReference type="ARBA" id="ARBA00005641"/>
    </source>
</evidence>
<sequence>MKLYHMLLFILMSLMSLGGCSKDEASVTPELVLSVAQLEVSQTGETKTIHLKSNVNWTIESSEEWCSIVPASGSAGTNAIMLTVSENSTYEVRTSSIKVTAGDMSKTLELTQNENYLLALEQSAFDVSAQGGTVNVGMQLSNDFEITIDVDWIVRNDLKSLADSTISFDVDANSSFLSRVGHISFTLNDITAKAVINQVGAELFIPADKNGVESEALTLASKMVAGWNIGNSMEVPGGEIGWGNPIVSKVLIDGVKAAGFNAVRIPCAWDSYIVDQETYKISDSWFARVKEVVDYCYTNDMYAILNIHWDGGWLENNPTYDKQDQVNEKQYALWQQIAVFFRDYDERLLFAGTNEVHVEGVYSDPTNEYLSVQQSFNQTFVDAVRATGGKNAYRNLIVQTFNTNILYGVKYHKMPTDMVEDRLWVEVHYYDPWDFCGQESDYTPQWGEAYTDVSDWGQEDWLEEQFGAMKTHFYDKGVPVILGEYGAMLRAELKSEALEKHLASRNYYLKTVTRTAKMNGMVPFIWDNGGTGNNGFGLFNRSTGEVVHTELLLPLLKVQIIRKNNL</sequence>
<evidence type="ECO:0000256" key="3">
    <source>
        <dbReference type="ARBA" id="ARBA00023001"/>
    </source>
</evidence>
<dbReference type="Gene3D" id="2.60.40.10">
    <property type="entry name" value="Immunoglobulins"/>
    <property type="match status" value="2"/>
</dbReference>
<evidence type="ECO:0000256" key="7">
    <source>
        <dbReference type="RuleBase" id="RU361153"/>
    </source>
</evidence>
<organism evidence="11 12">
    <name type="scientific">Saccharicrinis fermentans DSM 9555 = JCM 21142</name>
    <dbReference type="NCBI Taxonomy" id="869213"/>
    <lineage>
        <taxon>Bacteria</taxon>
        <taxon>Pseudomonadati</taxon>
        <taxon>Bacteroidota</taxon>
        <taxon>Bacteroidia</taxon>
        <taxon>Marinilabiliales</taxon>
        <taxon>Marinilabiliaceae</taxon>
        <taxon>Saccharicrinis</taxon>
    </lineage>
</organism>
<dbReference type="InterPro" id="IPR001547">
    <property type="entry name" value="Glyco_hydro_5"/>
</dbReference>
<dbReference type="Pfam" id="PF19190">
    <property type="entry name" value="BACON_2"/>
    <property type="match status" value="1"/>
</dbReference>
<dbReference type="InterPro" id="IPR017853">
    <property type="entry name" value="GH"/>
</dbReference>
<dbReference type="PANTHER" id="PTHR31297">
    <property type="entry name" value="GLUCAN ENDO-1,6-BETA-GLUCOSIDASE B"/>
    <property type="match status" value="1"/>
</dbReference>
<dbReference type="InterPro" id="IPR013783">
    <property type="entry name" value="Ig-like_fold"/>
</dbReference>
<dbReference type="GO" id="GO:0005576">
    <property type="term" value="C:extracellular region"/>
    <property type="evidence" value="ECO:0007669"/>
    <property type="project" value="TreeGrafter"/>
</dbReference>
<dbReference type="Proteomes" id="UP000019402">
    <property type="component" value="Unassembled WGS sequence"/>
</dbReference>
<comment type="similarity">
    <text evidence="1 7">Belongs to the glycosyl hydrolase 5 (cellulase A) family.</text>
</comment>
<keyword evidence="8" id="KW-0732">Signal</keyword>
<accession>W7YN32</accession>
<evidence type="ECO:0000256" key="6">
    <source>
        <dbReference type="ARBA" id="ARBA00023326"/>
    </source>
</evidence>
<keyword evidence="5 7" id="KW-0326">Glycosidase</keyword>
<reference evidence="11 12" key="1">
    <citation type="journal article" date="2014" name="Genome Announc.">
        <title>Draft Genome Sequence of Cytophaga fermentans JCM 21142T, a Facultative Anaerobe Isolated from Marine Mud.</title>
        <authorList>
            <person name="Starns D."/>
            <person name="Oshima K."/>
            <person name="Suda W."/>
            <person name="Iino T."/>
            <person name="Yuki M."/>
            <person name="Inoue J."/>
            <person name="Kitamura K."/>
            <person name="Iida T."/>
            <person name="Darby A."/>
            <person name="Hattori M."/>
            <person name="Ohkuma M."/>
        </authorList>
    </citation>
    <scope>NUCLEOTIDE SEQUENCE [LARGE SCALE GENOMIC DNA]</scope>
    <source>
        <strain evidence="11 12">JCM 21142</strain>
    </source>
</reference>
<dbReference type="PANTHER" id="PTHR31297:SF41">
    <property type="entry name" value="ENDOGLUCANASE, PUTATIVE (AFU_ORTHOLOGUE AFUA_5G01830)-RELATED"/>
    <property type="match status" value="1"/>
</dbReference>
<dbReference type="PROSITE" id="PS51257">
    <property type="entry name" value="PROKAR_LIPOPROTEIN"/>
    <property type="match status" value="1"/>
</dbReference>
<dbReference type="InterPro" id="IPR050386">
    <property type="entry name" value="Glycosyl_hydrolase_5"/>
</dbReference>
<dbReference type="InterPro" id="IPR024361">
    <property type="entry name" value="BACON"/>
</dbReference>
<dbReference type="SUPFAM" id="SSF51445">
    <property type="entry name" value="(Trans)glycosidases"/>
    <property type="match status" value="1"/>
</dbReference>
<gene>
    <name evidence="11" type="ORF">JCM21142_62501</name>
</gene>
<dbReference type="eggNOG" id="COG2730">
    <property type="taxonomic scope" value="Bacteria"/>
</dbReference>
<feature type="domain" description="BACON" evidence="10">
    <location>
        <begin position="36"/>
        <end position="113"/>
    </location>
</feature>
<dbReference type="AlphaFoldDB" id="W7YN32"/>
<feature type="signal peptide" evidence="8">
    <location>
        <begin position="1"/>
        <end position="18"/>
    </location>
</feature>
<dbReference type="EMBL" id="BAMD01000031">
    <property type="protein sequence ID" value="GAF03819.1"/>
    <property type="molecule type" value="Genomic_DNA"/>
</dbReference>
<dbReference type="Gene3D" id="3.20.20.80">
    <property type="entry name" value="Glycosidases"/>
    <property type="match status" value="1"/>
</dbReference>
<comment type="caution">
    <text evidence="11">The sequence shown here is derived from an EMBL/GenBank/DDBJ whole genome shotgun (WGS) entry which is preliminary data.</text>
</comment>
<evidence type="ECO:0000313" key="11">
    <source>
        <dbReference type="EMBL" id="GAF03819.1"/>
    </source>
</evidence>
<dbReference type="CDD" id="cd14948">
    <property type="entry name" value="BACON"/>
    <property type="match status" value="2"/>
</dbReference>
<evidence type="ECO:0000256" key="5">
    <source>
        <dbReference type="ARBA" id="ARBA00023295"/>
    </source>
</evidence>
<dbReference type="GO" id="GO:0008422">
    <property type="term" value="F:beta-glucosidase activity"/>
    <property type="evidence" value="ECO:0007669"/>
    <property type="project" value="TreeGrafter"/>
</dbReference>
<dbReference type="RefSeq" id="WP_044213315.1">
    <property type="nucleotide sequence ID" value="NZ_BAMD01000031.1"/>
</dbReference>
<evidence type="ECO:0000313" key="12">
    <source>
        <dbReference type="Proteomes" id="UP000019402"/>
    </source>
</evidence>
<keyword evidence="6" id="KW-0624">Polysaccharide degradation</keyword>
<feature type="domain" description="Glycoside hydrolase family 5" evidence="9">
    <location>
        <begin position="230"/>
        <end position="530"/>
    </location>
</feature>
<keyword evidence="12" id="KW-1185">Reference proteome</keyword>
<name>W7YN32_9BACT</name>
<evidence type="ECO:0000256" key="8">
    <source>
        <dbReference type="SAM" id="SignalP"/>
    </source>
</evidence>
<dbReference type="GO" id="GO:0030245">
    <property type="term" value="P:cellulose catabolic process"/>
    <property type="evidence" value="ECO:0007669"/>
    <property type="project" value="UniProtKB-KW"/>
</dbReference>
<proteinExistence type="inferred from homology"/>
<feature type="chain" id="PRO_5004904478" evidence="8">
    <location>
        <begin position="19"/>
        <end position="566"/>
    </location>
</feature>
<evidence type="ECO:0000259" key="10">
    <source>
        <dbReference type="Pfam" id="PF19190"/>
    </source>
</evidence>
<keyword evidence="2 7" id="KW-0378">Hydrolase</keyword>
<evidence type="ECO:0000256" key="4">
    <source>
        <dbReference type="ARBA" id="ARBA00023277"/>
    </source>
</evidence>
<dbReference type="GO" id="GO:0009986">
    <property type="term" value="C:cell surface"/>
    <property type="evidence" value="ECO:0007669"/>
    <property type="project" value="TreeGrafter"/>
</dbReference>
<dbReference type="STRING" id="869213.GCA_000517085_04703"/>
<evidence type="ECO:0000256" key="2">
    <source>
        <dbReference type="ARBA" id="ARBA00022801"/>
    </source>
</evidence>
<evidence type="ECO:0000259" key="9">
    <source>
        <dbReference type="Pfam" id="PF00150"/>
    </source>
</evidence>
<keyword evidence="3" id="KW-0136">Cellulose degradation</keyword>
<protein>
    <submittedName>
        <fullName evidence="11">Endoglucanase A</fullName>
    </submittedName>
</protein>
<keyword evidence="4" id="KW-0119">Carbohydrate metabolism</keyword>